<accession>A0A1Y2H4L4</accession>
<comment type="caution">
    <text evidence="2">The sequence shown here is derived from an EMBL/GenBank/DDBJ whole genome shotgun (WGS) entry which is preliminary data.</text>
</comment>
<sequence length="440" mass="46858">MKYSTSTCTSQSLHSTSTSEAQALDASRTRLLAHRASLHKTLANAISTALPAASARALAARKRYIKAAASLDHATLRAASARNTLAKLLHSTVHDVLPPVCASADQLASDLVSTSDQHVQEWLLHVSQLTSTPPAPLSATDADAQEITRLSTVVSDVTSSLVAMRAETVKLQAFRDALLSAPTPPPPTHSQHSRLWSETQRLASSLATTQLVSLPITRNLTQSRQAHAARVSLALTSARDAIVKHAAILRILSQVLNATQMQSNEVGRRIQWIRENVIGECVRQVTPAAAPASKSSPGAADVSDLVERVTSQLTIPLPAADHSSVLLKLSNAGHAVQCAVQKLLTAAPLPTLDASCGDDQVSELVSETVTELTLSVPRAAEMVAAHDSLTGQDDEQADWVRWLMGEVRKAEQEYHAAGAAGLGGDMRRKDRGNGMLDEYL</sequence>
<evidence type="ECO:0000313" key="2">
    <source>
        <dbReference type="EMBL" id="ORZ29489.1"/>
    </source>
</evidence>
<name>A0A1Y2H4L4_9FUNG</name>
<evidence type="ECO:0000313" key="3">
    <source>
        <dbReference type="Proteomes" id="UP000193411"/>
    </source>
</evidence>
<dbReference type="EMBL" id="MCFL01000164">
    <property type="protein sequence ID" value="ORZ29489.1"/>
    <property type="molecule type" value="Genomic_DNA"/>
</dbReference>
<gene>
    <name evidence="2" type="ORF">BCR44DRAFT_1490052</name>
</gene>
<keyword evidence="3" id="KW-1185">Reference proteome</keyword>
<organism evidence="2 3">
    <name type="scientific">Catenaria anguillulae PL171</name>
    <dbReference type="NCBI Taxonomy" id="765915"/>
    <lineage>
        <taxon>Eukaryota</taxon>
        <taxon>Fungi</taxon>
        <taxon>Fungi incertae sedis</taxon>
        <taxon>Blastocladiomycota</taxon>
        <taxon>Blastocladiomycetes</taxon>
        <taxon>Blastocladiales</taxon>
        <taxon>Catenariaceae</taxon>
        <taxon>Catenaria</taxon>
    </lineage>
</organism>
<reference evidence="2 3" key="1">
    <citation type="submission" date="2016-07" db="EMBL/GenBank/DDBJ databases">
        <title>Pervasive Adenine N6-methylation of Active Genes in Fungi.</title>
        <authorList>
            <consortium name="DOE Joint Genome Institute"/>
            <person name="Mondo S.J."/>
            <person name="Dannebaum R.O."/>
            <person name="Kuo R.C."/>
            <person name="Labutti K."/>
            <person name="Haridas S."/>
            <person name="Kuo A."/>
            <person name="Salamov A."/>
            <person name="Ahrendt S.R."/>
            <person name="Lipzen A."/>
            <person name="Sullivan W."/>
            <person name="Andreopoulos W.B."/>
            <person name="Clum A."/>
            <person name="Lindquist E."/>
            <person name="Daum C."/>
            <person name="Ramamoorthy G.K."/>
            <person name="Gryganskyi A."/>
            <person name="Culley D."/>
            <person name="Magnuson J.K."/>
            <person name="James T.Y."/>
            <person name="O'Malley M.A."/>
            <person name="Stajich J.E."/>
            <person name="Spatafora J.W."/>
            <person name="Visel A."/>
            <person name="Grigoriev I.V."/>
        </authorList>
    </citation>
    <scope>NUCLEOTIDE SEQUENCE [LARGE SCALE GENOMIC DNA]</scope>
    <source>
        <strain evidence="2 3">PL171</strain>
    </source>
</reference>
<feature type="region of interest" description="Disordered" evidence="1">
    <location>
        <begin position="1"/>
        <end position="20"/>
    </location>
</feature>
<dbReference type="Proteomes" id="UP000193411">
    <property type="component" value="Unassembled WGS sequence"/>
</dbReference>
<proteinExistence type="predicted"/>
<dbReference type="AlphaFoldDB" id="A0A1Y2H4L4"/>
<protein>
    <submittedName>
        <fullName evidence="2">Uncharacterized protein</fullName>
    </submittedName>
</protein>
<evidence type="ECO:0000256" key="1">
    <source>
        <dbReference type="SAM" id="MobiDB-lite"/>
    </source>
</evidence>